<feature type="domain" description="FAS1-like dehydratase" evidence="1">
    <location>
        <begin position="52"/>
        <end position="152"/>
    </location>
</feature>
<organism evidence="2 3">
    <name type="scientific">Jiangella asiatica</name>
    <dbReference type="NCBI Taxonomy" id="2530372"/>
    <lineage>
        <taxon>Bacteria</taxon>
        <taxon>Bacillati</taxon>
        <taxon>Actinomycetota</taxon>
        <taxon>Actinomycetes</taxon>
        <taxon>Jiangellales</taxon>
        <taxon>Jiangellaceae</taxon>
        <taxon>Jiangella</taxon>
    </lineage>
</organism>
<dbReference type="InterPro" id="IPR029069">
    <property type="entry name" value="HotDog_dom_sf"/>
</dbReference>
<proteinExistence type="predicted"/>
<dbReference type="Gene3D" id="3.10.129.10">
    <property type="entry name" value="Hotdog Thioesterase"/>
    <property type="match status" value="1"/>
</dbReference>
<dbReference type="SUPFAM" id="SSF54637">
    <property type="entry name" value="Thioesterase/thiol ester dehydrase-isomerase"/>
    <property type="match status" value="1"/>
</dbReference>
<dbReference type="OrthoDB" id="3471936at2"/>
<name>A0A4R5DIJ8_9ACTN</name>
<dbReference type="RefSeq" id="WP_131894313.1">
    <property type="nucleotide sequence ID" value="NZ_SMKZ01000013.1"/>
</dbReference>
<evidence type="ECO:0000313" key="2">
    <source>
        <dbReference type="EMBL" id="TDE10595.1"/>
    </source>
</evidence>
<dbReference type="EMBL" id="SMKZ01000013">
    <property type="protein sequence ID" value="TDE10595.1"/>
    <property type="molecule type" value="Genomic_DNA"/>
</dbReference>
<dbReference type="InterPro" id="IPR039569">
    <property type="entry name" value="FAS1-like_DH_region"/>
</dbReference>
<evidence type="ECO:0000259" key="1">
    <source>
        <dbReference type="Pfam" id="PF13452"/>
    </source>
</evidence>
<dbReference type="Proteomes" id="UP000294739">
    <property type="component" value="Unassembled WGS sequence"/>
</dbReference>
<evidence type="ECO:0000313" key="3">
    <source>
        <dbReference type="Proteomes" id="UP000294739"/>
    </source>
</evidence>
<sequence>MALDIERTPPDLDRAYERLRGELDVERHERLGVVHARDLERFAVAAGTPAPWSSAPPLYVSSVMGWDVGPAEGELRPDGSGVAETRGLPLDGVRLMGAGQDLELHEPVRAGTAVVVHTRLTDVRRKDGRSGAFLVLEVLRRFTDDGGRPLVTCRESFIAR</sequence>
<keyword evidence="3" id="KW-1185">Reference proteome</keyword>
<accession>A0A4R5DIJ8</accession>
<dbReference type="AlphaFoldDB" id="A0A4R5DIJ8"/>
<reference evidence="2 3" key="1">
    <citation type="submission" date="2019-03" db="EMBL/GenBank/DDBJ databases">
        <title>Draft genome sequences of novel Actinobacteria.</title>
        <authorList>
            <person name="Sahin N."/>
            <person name="Ay H."/>
            <person name="Saygin H."/>
        </authorList>
    </citation>
    <scope>NUCLEOTIDE SEQUENCE [LARGE SCALE GENOMIC DNA]</scope>
    <source>
        <strain evidence="2 3">5K138</strain>
    </source>
</reference>
<gene>
    <name evidence="2" type="ORF">E1269_10960</name>
</gene>
<comment type="caution">
    <text evidence="2">The sequence shown here is derived from an EMBL/GenBank/DDBJ whole genome shotgun (WGS) entry which is preliminary data.</text>
</comment>
<protein>
    <recommendedName>
        <fullName evidence="1">FAS1-like dehydratase domain-containing protein</fullName>
    </recommendedName>
</protein>
<dbReference type="InParanoid" id="A0A4R5DIJ8"/>
<dbReference type="Pfam" id="PF13452">
    <property type="entry name" value="FAS1_DH_region"/>
    <property type="match status" value="1"/>
</dbReference>